<dbReference type="STRING" id="984262.SGRA_3616"/>
<evidence type="ECO:0000256" key="9">
    <source>
        <dbReference type="ARBA" id="ARBA00023010"/>
    </source>
</evidence>
<dbReference type="PANTHER" id="PTHR33909">
    <property type="entry name" value="SEC TRANSLOCON ACCESSORY COMPLEX SUBUNIT YAJC"/>
    <property type="match status" value="1"/>
</dbReference>
<evidence type="ECO:0000256" key="3">
    <source>
        <dbReference type="ARBA" id="ARBA00014962"/>
    </source>
</evidence>
<dbReference type="GO" id="GO:0005886">
    <property type="term" value="C:plasma membrane"/>
    <property type="evidence" value="ECO:0007669"/>
    <property type="project" value="UniProtKB-SubCell"/>
</dbReference>
<keyword evidence="10 11" id="KW-0472">Membrane</keyword>
<evidence type="ECO:0000256" key="8">
    <source>
        <dbReference type="ARBA" id="ARBA00022989"/>
    </source>
</evidence>
<dbReference type="OrthoDB" id="9800132at2"/>
<comment type="similarity">
    <text evidence="2">Belongs to the YajC family.</text>
</comment>
<dbReference type="AlphaFoldDB" id="H6L5U0"/>
<organism evidence="12 13">
    <name type="scientific">Saprospira grandis (strain Lewin)</name>
    <dbReference type="NCBI Taxonomy" id="984262"/>
    <lineage>
        <taxon>Bacteria</taxon>
        <taxon>Pseudomonadati</taxon>
        <taxon>Bacteroidota</taxon>
        <taxon>Saprospiria</taxon>
        <taxon>Saprospirales</taxon>
        <taxon>Saprospiraceae</taxon>
        <taxon>Saprospira</taxon>
    </lineage>
</organism>
<keyword evidence="7" id="KW-0653">Protein transport</keyword>
<accession>H6L5U0</accession>
<keyword evidence="9" id="KW-0811">Translocation</keyword>
<dbReference type="GO" id="GO:0015031">
    <property type="term" value="P:protein transport"/>
    <property type="evidence" value="ECO:0007669"/>
    <property type="project" value="UniProtKB-KW"/>
</dbReference>
<evidence type="ECO:0000256" key="11">
    <source>
        <dbReference type="SAM" id="Phobius"/>
    </source>
</evidence>
<protein>
    <recommendedName>
        <fullName evidence="3">Sec translocon accessory complex subunit YajC</fullName>
    </recommendedName>
</protein>
<reference evidence="12 13" key="1">
    <citation type="journal article" date="2012" name="Stand. Genomic Sci.">
        <title>Complete genome sequencing and analysis of Saprospira grandis str. Lewin, a predatory marine bacterium.</title>
        <authorList>
            <person name="Saw J.H."/>
            <person name="Yuryev A."/>
            <person name="Kanbe M."/>
            <person name="Hou S."/>
            <person name="Young A.G."/>
            <person name="Aizawa S."/>
            <person name="Alam M."/>
        </authorList>
    </citation>
    <scope>NUCLEOTIDE SEQUENCE [LARGE SCALE GENOMIC DNA]</scope>
    <source>
        <strain evidence="12 13">Lewin</strain>
    </source>
</reference>
<dbReference type="InterPro" id="IPR003849">
    <property type="entry name" value="Preprotein_translocase_YajC"/>
</dbReference>
<evidence type="ECO:0000256" key="10">
    <source>
        <dbReference type="ARBA" id="ARBA00023136"/>
    </source>
</evidence>
<dbReference type="NCBIfam" id="TIGR00739">
    <property type="entry name" value="yajC"/>
    <property type="match status" value="1"/>
</dbReference>
<dbReference type="PRINTS" id="PR01853">
    <property type="entry name" value="YAJCTRNLCASE"/>
</dbReference>
<dbReference type="KEGG" id="sgn:SGRA_3616"/>
<keyword evidence="8 11" id="KW-1133">Transmembrane helix</keyword>
<evidence type="ECO:0000256" key="2">
    <source>
        <dbReference type="ARBA" id="ARBA00006742"/>
    </source>
</evidence>
<dbReference type="eggNOG" id="COG1862">
    <property type="taxonomic scope" value="Bacteria"/>
</dbReference>
<evidence type="ECO:0000256" key="6">
    <source>
        <dbReference type="ARBA" id="ARBA00022692"/>
    </source>
</evidence>
<evidence type="ECO:0000313" key="12">
    <source>
        <dbReference type="EMBL" id="AFC26340.1"/>
    </source>
</evidence>
<dbReference type="Pfam" id="PF02699">
    <property type="entry name" value="YajC"/>
    <property type="match status" value="1"/>
</dbReference>
<evidence type="ECO:0000313" key="13">
    <source>
        <dbReference type="Proteomes" id="UP000007519"/>
    </source>
</evidence>
<keyword evidence="4" id="KW-0813">Transport</keyword>
<evidence type="ECO:0000256" key="4">
    <source>
        <dbReference type="ARBA" id="ARBA00022448"/>
    </source>
</evidence>
<dbReference type="PANTHER" id="PTHR33909:SF1">
    <property type="entry name" value="SEC TRANSLOCON ACCESSORY COMPLEX SUBUNIT YAJC"/>
    <property type="match status" value="1"/>
</dbReference>
<evidence type="ECO:0000256" key="7">
    <source>
        <dbReference type="ARBA" id="ARBA00022927"/>
    </source>
</evidence>
<keyword evidence="13" id="KW-1185">Reference proteome</keyword>
<evidence type="ECO:0000256" key="1">
    <source>
        <dbReference type="ARBA" id="ARBA00004162"/>
    </source>
</evidence>
<sequence>MQKFSLFLWQAADSGNVGWISNFLFIFGAIIIIYFLMIRPQQQERKKQKSFFGSLKKGQKVVTMGGVHGSIANITENTIELIIAPKTMITIQREAVSKDMTQAVYGDEDAKDAK</sequence>
<dbReference type="EMBL" id="CP002831">
    <property type="protein sequence ID" value="AFC26340.1"/>
    <property type="molecule type" value="Genomic_DNA"/>
</dbReference>
<dbReference type="Proteomes" id="UP000007519">
    <property type="component" value="Chromosome"/>
</dbReference>
<dbReference type="RefSeq" id="WP_015693930.1">
    <property type="nucleotide sequence ID" value="NC_016940.1"/>
</dbReference>
<proteinExistence type="inferred from homology"/>
<evidence type="ECO:0000256" key="5">
    <source>
        <dbReference type="ARBA" id="ARBA00022475"/>
    </source>
</evidence>
<keyword evidence="6 11" id="KW-0812">Transmembrane</keyword>
<dbReference type="HOGENOM" id="CLU_116157_5_2_10"/>
<gene>
    <name evidence="12" type="primary">yajC</name>
    <name evidence="12" type="ordered locus">SGRA_3616</name>
</gene>
<comment type="subcellular location">
    <subcellularLocation>
        <location evidence="1">Cell membrane</location>
        <topology evidence="1">Single-pass membrane protein</topology>
    </subcellularLocation>
</comment>
<name>H6L5U0_SAPGL</name>
<keyword evidence="5" id="KW-1003">Cell membrane</keyword>
<feature type="transmembrane region" description="Helical" evidence="11">
    <location>
        <begin position="20"/>
        <end position="38"/>
    </location>
</feature>
<dbReference type="SMART" id="SM01323">
    <property type="entry name" value="YajC"/>
    <property type="match status" value="1"/>
</dbReference>